<sequence length="222" mass="24007">MGEMVTFPANGGTCSGYLAKPASGSGKGVVVIQEWWGLNDNIKGIADRFAAEGFVALAPDLYHGVVTKEPDEAGKLLMALNIQRAEADLKGAVAYLKEMTGGPVGTVGFCMGGALSLFAACNSDGDVGACVDFYGGHPAVKYNWDNLTAPVLGIWAEHDDFVNPNIPTYKAELEKRNIPHEFITYPGTQHAFFNDEQPEPQYNPAAAKDAWEKTLAWFRKYL</sequence>
<protein>
    <submittedName>
        <fullName evidence="2">Carboxymethylenebutenolidase</fullName>
    </submittedName>
</protein>
<dbReference type="Pfam" id="PF01738">
    <property type="entry name" value="DLH"/>
    <property type="match status" value="1"/>
</dbReference>
<dbReference type="AlphaFoldDB" id="A0A2A9HGE5"/>
<keyword evidence="3" id="KW-1185">Reference proteome</keyword>
<dbReference type="GO" id="GO:0016787">
    <property type="term" value="F:hydrolase activity"/>
    <property type="evidence" value="ECO:0007669"/>
    <property type="project" value="InterPro"/>
</dbReference>
<evidence type="ECO:0000313" key="3">
    <source>
        <dbReference type="Proteomes" id="UP000223071"/>
    </source>
</evidence>
<organism evidence="2 3">
    <name type="scientific">Tepidiforma thermophila (strain KCTC 52669 / CGMCC 1.13589 / G233)</name>
    <dbReference type="NCBI Taxonomy" id="2761530"/>
    <lineage>
        <taxon>Bacteria</taxon>
        <taxon>Bacillati</taxon>
        <taxon>Chloroflexota</taxon>
        <taxon>Tepidiformia</taxon>
        <taxon>Tepidiformales</taxon>
        <taxon>Tepidiformaceae</taxon>
        <taxon>Tepidiforma</taxon>
    </lineage>
</organism>
<evidence type="ECO:0000259" key="1">
    <source>
        <dbReference type="Pfam" id="PF01738"/>
    </source>
</evidence>
<proteinExistence type="predicted"/>
<dbReference type="InterPro" id="IPR029058">
    <property type="entry name" value="AB_hydrolase_fold"/>
</dbReference>
<dbReference type="SUPFAM" id="SSF53474">
    <property type="entry name" value="alpha/beta-Hydrolases"/>
    <property type="match status" value="1"/>
</dbReference>
<dbReference type="InterPro" id="IPR051049">
    <property type="entry name" value="Dienelactone_hydrolase-like"/>
</dbReference>
<dbReference type="InterPro" id="IPR002925">
    <property type="entry name" value="Dienelactn_hydro"/>
</dbReference>
<comment type="caution">
    <text evidence="2">The sequence shown here is derived from an EMBL/GenBank/DDBJ whole genome shotgun (WGS) entry which is preliminary data.</text>
</comment>
<dbReference type="PANTHER" id="PTHR46623:SF6">
    <property type="entry name" value="ALPHA_BETA-HYDROLASES SUPERFAMILY PROTEIN"/>
    <property type="match status" value="1"/>
</dbReference>
<gene>
    <name evidence="2" type="ORF">A9A59_1254</name>
</gene>
<dbReference type="RefSeq" id="WP_098503464.1">
    <property type="nucleotide sequence ID" value="NZ_PDJQ01000001.1"/>
</dbReference>
<reference evidence="2 3" key="1">
    <citation type="submission" date="2017-09" db="EMBL/GenBank/DDBJ databases">
        <title>Sequencing the genomes of two abundant thermophiles in Great Basin hot springs: Thermocrinis jamiesonii and novel Chloroflexi Thermoflexus hugenholtzii.</title>
        <authorList>
            <person name="Hedlund B."/>
        </authorList>
    </citation>
    <scope>NUCLEOTIDE SEQUENCE [LARGE SCALE GENOMIC DNA]</scope>
    <source>
        <strain evidence="2 3">G233</strain>
    </source>
</reference>
<dbReference type="Proteomes" id="UP000223071">
    <property type="component" value="Unassembled WGS sequence"/>
</dbReference>
<accession>A0A2A9HGE5</accession>
<dbReference type="EMBL" id="PDJQ01000001">
    <property type="protein sequence ID" value="PFG74046.1"/>
    <property type="molecule type" value="Genomic_DNA"/>
</dbReference>
<feature type="domain" description="Dienelactone hydrolase" evidence="1">
    <location>
        <begin position="16"/>
        <end position="222"/>
    </location>
</feature>
<dbReference type="PANTHER" id="PTHR46623">
    <property type="entry name" value="CARBOXYMETHYLENEBUTENOLIDASE-RELATED"/>
    <property type="match status" value="1"/>
</dbReference>
<name>A0A2A9HGE5_TEPT2</name>
<dbReference type="Gene3D" id="3.40.50.1820">
    <property type="entry name" value="alpha/beta hydrolase"/>
    <property type="match status" value="1"/>
</dbReference>
<evidence type="ECO:0000313" key="2">
    <source>
        <dbReference type="EMBL" id="PFG74046.1"/>
    </source>
</evidence>